<reference evidence="3 4" key="1">
    <citation type="submission" date="2023-02" db="EMBL/GenBank/DDBJ databases">
        <authorList>
            <person name="Mo P."/>
        </authorList>
    </citation>
    <scope>NUCLEOTIDE SEQUENCE [LARGE SCALE GENOMIC DNA]</scope>
    <source>
        <strain evidence="3 4">HUAS 3</strain>
    </source>
</reference>
<feature type="region of interest" description="Disordered" evidence="1">
    <location>
        <begin position="32"/>
        <end position="56"/>
    </location>
</feature>
<evidence type="ECO:0000313" key="4">
    <source>
        <dbReference type="Proteomes" id="UP001219605"/>
    </source>
</evidence>
<sequence>MVVRLSRHHLLAPFCGLLAALILTTPATAAPERPTSATAVAERATPTTAVPERATPAAAVSGRAVVTRPEAAAGWLARQLVDGERFEVVFGGVAYPDQGLTLDGVFAFAAAGVADDSGARALAWVTRPDIRDGYLGDGGTEAYAGATAKLALAVQVRGGDPTDVGGLDLIARLRALQQPDGRFTDRSAYGDYSNAFSQSLAILALDRTAPGAPPAAAGWLAGTRCADGGYPVVPAQPTCTSDVDATALAVQALQAADRPADAAAGLGWLLSVQRADGGFANAAGTVNANSTGLAAQALRAGRHPLAWARARAFLVGLQVGCSGAPADRGAVDFDGGAFDPDTAVRGTTQAVLGLTGIGYARLSAADATPGAPLPACP</sequence>
<accession>A0ABY7ZJV7</accession>
<protein>
    <submittedName>
        <fullName evidence="3">Peptidase</fullName>
    </submittedName>
</protein>
<proteinExistence type="predicted"/>
<dbReference type="EMBL" id="CP118615">
    <property type="protein sequence ID" value="WDZ82736.1"/>
    <property type="molecule type" value="Genomic_DNA"/>
</dbReference>
<dbReference type="Proteomes" id="UP001219605">
    <property type="component" value="Chromosome"/>
</dbReference>
<dbReference type="InterPro" id="IPR008930">
    <property type="entry name" value="Terpenoid_cyclase/PrenylTrfase"/>
</dbReference>
<evidence type="ECO:0000256" key="1">
    <source>
        <dbReference type="SAM" id="MobiDB-lite"/>
    </source>
</evidence>
<dbReference type="SUPFAM" id="SSF48239">
    <property type="entry name" value="Terpenoid cyclases/Protein prenyltransferases"/>
    <property type="match status" value="1"/>
</dbReference>
<feature type="chain" id="PRO_5045701504" evidence="2">
    <location>
        <begin position="30"/>
        <end position="377"/>
    </location>
</feature>
<name>A0ABY7ZJV7_9ACTN</name>
<dbReference type="RefSeq" id="WP_275029050.1">
    <property type="nucleotide sequence ID" value="NZ_CP118615.1"/>
</dbReference>
<keyword evidence="4" id="KW-1185">Reference proteome</keyword>
<keyword evidence="2" id="KW-0732">Signal</keyword>
<feature type="signal peptide" evidence="2">
    <location>
        <begin position="1"/>
        <end position="29"/>
    </location>
</feature>
<evidence type="ECO:0000313" key="3">
    <source>
        <dbReference type="EMBL" id="WDZ82736.1"/>
    </source>
</evidence>
<organism evidence="3 4">
    <name type="scientific">Micromonospora cathayae</name>
    <dbReference type="NCBI Taxonomy" id="3028804"/>
    <lineage>
        <taxon>Bacteria</taxon>
        <taxon>Bacillati</taxon>
        <taxon>Actinomycetota</taxon>
        <taxon>Actinomycetes</taxon>
        <taxon>Micromonosporales</taxon>
        <taxon>Micromonosporaceae</taxon>
        <taxon>Micromonospora</taxon>
    </lineage>
</organism>
<evidence type="ECO:0000256" key="2">
    <source>
        <dbReference type="SAM" id="SignalP"/>
    </source>
</evidence>
<dbReference type="Gene3D" id="1.50.10.20">
    <property type="match status" value="1"/>
</dbReference>
<gene>
    <name evidence="3" type="ORF">PVK37_19930</name>
</gene>